<reference evidence="2 3" key="1">
    <citation type="submission" date="2011-01" db="EMBL/GenBank/DDBJ databases">
        <title>Complete sequence of Pseudoxanthomonas suwonensis 11-1.</title>
        <authorList>
            <consortium name="US DOE Joint Genome Institute"/>
            <person name="Lucas S."/>
            <person name="Copeland A."/>
            <person name="Lapidus A."/>
            <person name="Cheng J.-F."/>
            <person name="Goodwin L."/>
            <person name="Pitluck S."/>
            <person name="Teshima H."/>
            <person name="Detter J.C."/>
            <person name="Han C."/>
            <person name="Tapia R."/>
            <person name="Land M."/>
            <person name="Hauser L."/>
            <person name="Kyrpides N."/>
            <person name="Ivanova N."/>
            <person name="Ovchinnikova G."/>
            <person name="Siebers A.K."/>
            <person name="Allgaier M."/>
            <person name="Thelen M.P."/>
            <person name="Hugenholtz P."/>
            <person name="Gladden J."/>
            <person name="Woyke T."/>
        </authorList>
    </citation>
    <scope>NUCLEOTIDE SEQUENCE [LARGE SCALE GENOMIC DNA]</scope>
    <source>
        <strain evidence="3">11-1</strain>
    </source>
</reference>
<accession>E6WWK6</accession>
<protein>
    <submittedName>
        <fullName evidence="2">Transcriptional regulator, MarR family</fullName>
    </submittedName>
</protein>
<gene>
    <name evidence="2" type="ordered locus">Psesu_2728</name>
</gene>
<dbReference type="KEGG" id="psu:Psesu_2728"/>
<name>E6WWK6_PSEUU</name>
<dbReference type="EMBL" id="CP002446">
    <property type="protein sequence ID" value="ADV28555.1"/>
    <property type="molecule type" value="Genomic_DNA"/>
</dbReference>
<keyword evidence="3" id="KW-1185">Reference proteome</keyword>
<evidence type="ECO:0000256" key="1">
    <source>
        <dbReference type="SAM" id="MobiDB-lite"/>
    </source>
</evidence>
<organism evidence="2 3">
    <name type="scientific">Pseudoxanthomonas suwonensis (strain 11-1)</name>
    <dbReference type="NCBI Taxonomy" id="743721"/>
    <lineage>
        <taxon>Bacteria</taxon>
        <taxon>Pseudomonadati</taxon>
        <taxon>Pseudomonadota</taxon>
        <taxon>Gammaproteobacteria</taxon>
        <taxon>Lysobacterales</taxon>
        <taxon>Lysobacteraceae</taxon>
        <taxon>Pseudoxanthomonas</taxon>
    </lineage>
</organism>
<evidence type="ECO:0000313" key="3">
    <source>
        <dbReference type="Proteomes" id="UP000008632"/>
    </source>
</evidence>
<feature type="compositionally biased region" description="Polar residues" evidence="1">
    <location>
        <begin position="1"/>
        <end position="10"/>
    </location>
</feature>
<dbReference type="HOGENOM" id="CLU_2754948_0_0_6"/>
<dbReference type="Proteomes" id="UP000008632">
    <property type="component" value="Chromosome"/>
</dbReference>
<evidence type="ECO:0000313" key="2">
    <source>
        <dbReference type="EMBL" id="ADV28555.1"/>
    </source>
</evidence>
<dbReference type="AlphaFoldDB" id="E6WWK6"/>
<dbReference type="STRING" id="743721.Psesu_2728"/>
<proteinExistence type="predicted"/>
<sequence length="70" mass="7138">MRTLSTSESAYVTGGSGGAEAPTNADADRAIGKAVGKAWHSLNSTPARVLGAISPTGLVMGAIWHYVSQH</sequence>
<feature type="region of interest" description="Disordered" evidence="1">
    <location>
        <begin position="1"/>
        <end position="24"/>
    </location>
</feature>